<dbReference type="EMBL" id="OX465080">
    <property type="protein sequence ID" value="CAI9279892.1"/>
    <property type="molecule type" value="Genomic_DNA"/>
</dbReference>
<keyword evidence="2" id="KW-1015">Disulfide bond</keyword>
<dbReference type="InterPro" id="IPR001461">
    <property type="entry name" value="Aspartic_peptidase_A1"/>
</dbReference>
<evidence type="ECO:0000256" key="1">
    <source>
        <dbReference type="ARBA" id="ARBA00007447"/>
    </source>
</evidence>
<dbReference type="InterPro" id="IPR021109">
    <property type="entry name" value="Peptidase_aspartic_dom_sf"/>
</dbReference>
<feature type="chain" id="PRO_5041309929" description="Peptidase A1 domain-containing protein" evidence="3">
    <location>
        <begin position="32"/>
        <end position="144"/>
    </location>
</feature>
<dbReference type="PANTHER" id="PTHR47966">
    <property type="entry name" value="BETA-SITE APP-CLEAVING ENZYME, ISOFORM A-RELATED"/>
    <property type="match status" value="1"/>
</dbReference>
<evidence type="ECO:0000256" key="2">
    <source>
        <dbReference type="PIRSR" id="PIRSR601461-2"/>
    </source>
</evidence>
<evidence type="ECO:0000313" key="6">
    <source>
        <dbReference type="Proteomes" id="UP001177003"/>
    </source>
</evidence>
<protein>
    <recommendedName>
        <fullName evidence="4">Peptidase A1 domain-containing protein</fullName>
    </recommendedName>
</protein>
<feature type="domain" description="Peptidase A1" evidence="4">
    <location>
        <begin position="89"/>
        <end position="144"/>
    </location>
</feature>
<reference evidence="5" key="1">
    <citation type="submission" date="2023-04" db="EMBL/GenBank/DDBJ databases">
        <authorList>
            <person name="Vijverberg K."/>
            <person name="Xiong W."/>
            <person name="Schranz E."/>
        </authorList>
    </citation>
    <scope>NUCLEOTIDE SEQUENCE</scope>
</reference>
<feature type="signal peptide" evidence="3">
    <location>
        <begin position="1"/>
        <end position="31"/>
    </location>
</feature>
<keyword evidence="6" id="KW-1185">Reference proteome</keyword>
<evidence type="ECO:0000313" key="5">
    <source>
        <dbReference type="EMBL" id="CAI9279892.1"/>
    </source>
</evidence>
<feature type="disulfide bond" evidence="2">
    <location>
        <begin position="120"/>
        <end position="126"/>
    </location>
</feature>
<dbReference type="AlphaFoldDB" id="A0AA35YU07"/>
<name>A0AA35YU07_LACSI</name>
<dbReference type="PROSITE" id="PS51767">
    <property type="entry name" value="PEPTIDASE_A1"/>
    <property type="match status" value="1"/>
</dbReference>
<evidence type="ECO:0000259" key="4">
    <source>
        <dbReference type="PROSITE" id="PS51767"/>
    </source>
</evidence>
<accession>A0AA35YU07</accession>
<dbReference type="PANTHER" id="PTHR47966:SF80">
    <property type="entry name" value="ASPARTIC PROTEINASE-LIKE"/>
    <property type="match status" value="1"/>
</dbReference>
<dbReference type="Pfam" id="PF00026">
    <property type="entry name" value="Asp"/>
    <property type="match status" value="1"/>
</dbReference>
<dbReference type="GO" id="GO:0004190">
    <property type="term" value="F:aspartic-type endopeptidase activity"/>
    <property type="evidence" value="ECO:0007669"/>
    <property type="project" value="InterPro"/>
</dbReference>
<gene>
    <name evidence="5" type="ORF">LSALG_LOCUS19667</name>
</gene>
<keyword evidence="3" id="KW-0732">Signal</keyword>
<evidence type="ECO:0000256" key="3">
    <source>
        <dbReference type="SAM" id="SignalP"/>
    </source>
</evidence>
<dbReference type="Gene3D" id="2.40.70.10">
    <property type="entry name" value="Acid Proteases"/>
    <property type="match status" value="1"/>
</dbReference>
<dbReference type="GO" id="GO:0006508">
    <property type="term" value="P:proteolysis"/>
    <property type="evidence" value="ECO:0007669"/>
    <property type="project" value="InterPro"/>
</dbReference>
<dbReference type="Proteomes" id="UP001177003">
    <property type="component" value="Chromosome 4"/>
</dbReference>
<dbReference type="InterPro" id="IPR033121">
    <property type="entry name" value="PEPTIDASE_A1"/>
</dbReference>
<comment type="similarity">
    <text evidence="1">Belongs to the peptidase A1 family.</text>
</comment>
<proteinExistence type="inferred from homology"/>
<organism evidence="5 6">
    <name type="scientific">Lactuca saligna</name>
    <name type="common">Willowleaf lettuce</name>
    <dbReference type="NCBI Taxonomy" id="75948"/>
    <lineage>
        <taxon>Eukaryota</taxon>
        <taxon>Viridiplantae</taxon>
        <taxon>Streptophyta</taxon>
        <taxon>Embryophyta</taxon>
        <taxon>Tracheophyta</taxon>
        <taxon>Spermatophyta</taxon>
        <taxon>Magnoliopsida</taxon>
        <taxon>eudicotyledons</taxon>
        <taxon>Gunneridae</taxon>
        <taxon>Pentapetalae</taxon>
        <taxon>asterids</taxon>
        <taxon>campanulids</taxon>
        <taxon>Asterales</taxon>
        <taxon>Asteraceae</taxon>
        <taxon>Cichorioideae</taxon>
        <taxon>Cichorieae</taxon>
        <taxon>Lactucinae</taxon>
        <taxon>Lactuca</taxon>
    </lineage>
</organism>
<dbReference type="SUPFAM" id="SSF50630">
    <property type="entry name" value="Acid proteases"/>
    <property type="match status" value="1"/>
</dbReference>
<sequence>MFKSRVNMGSMLKTLAIFLSLSTLVYTPVSSTSVDELVRIKLKKVKFSETNSDVTLKASVRKYTKSLNNLGDSTKSDIIALNNYMNAQYFGEIGIGTPPQKFNVIFDTASANLWVPSSECLFSASCSSHRKYESSKSSTYKANG</sequence>